<evidence type="ECO:0000313" key="3">
    <source>
        <dbReference type="Proteomes" id="UP001157091"/>
    </source>
</evidence>
<dbReference type="EMBL" id="BSUK01000001">
    <property type="protein sequence ID" value="GMA23451.1"/>
    <property type="molecule type" value="Genomic_DNA"/>
</dbReference>
<dbReference type="Proteomes" id="UP001157091">
    <property type="component" value="Unassembled WGS sequence"/>
</dbReference>
<sequence>MRTIEPNEPAPPPARIANRYSSGSGARVTAVTISPISPTLATASMGSMMRRCPWRSTSRASWGEHTACAMTSTAEIRPASAYDPYSPWIIRTVPIPTIDMGSRATRADAENCSAPGTRRIAA</sequence>
<accession>A0ABQ6HYB8</accession>
<evidence type="ECO:0000256" key="1">
    <source>
        <dbReference type="SAM" id="MobiDB-lite"/>
    </source>
</evidence>
<comment type="caution">
    <text evidence="2">The sequence shown here is derived from an EMBL/GenBank/DDBJ whole genome shotgun (WGS) entry which is preliminary data.</text>
</comment>
<reference evidence="3" key="1">
    <citation type="journal article" date="2019" name="Int. J. Syst. Evol. Microbiol.">
        <title>The Global Catalogue of Microorganisms (GCM) 10K type strain sequencing project: providing services to taxonomists for standard genome sequencing and annotation.</title>
        <authorList>
            <consortium name="The Broad Institute Genomics Platform"/>
            <consortium name="The Broad Institute Genome Sequencing Center for Infectious Disease"/>
            <person name="Wu L."/>
            <person name="Ma J."/>
        </authorList>
    </citation>
    <scope>NUCLEOTIDE SEQUENCE [LARGE SCALE GENOMIC DNA]</scope>
    <source>
        <strain evidence="3">NBRC 106348</strain>
    </source>
</reference>
<feature type="region of interest" description="Disordered" evidence="1">
    <location>
        <begin position="1"/>
        <end position="23"/>
    </location>
</feature>
<organism evidence="2 3">
    <name type="scientific">Luteimicrobium album</name>
    <dbReference type="NCBI Taxonomy" id="1054550"/>
    <lineage>
        <taxon>Bacteria</taxon>
        <taxon>Bacillati</taxon>
        <taxon>Actinomycetota</taxon>
        <taxon>Actinomycetes</taxon>
        <taxon>Micrococcales</taxon>
        <taxon>Luteimicrobium</taxon>
    </lineage>
</organism>
<keyword evidence="3" id="KW-1185">Reference proteome</keyword>
<proteinExistence type="predicted"/>
<evidence type="ECO:0000313" key="2">
    <source>
        <dbReference type="EMBL" id="GMA23451.1"/>
    </source>
</evidence>
<name>A0ABQ6HYB8_9MICO</name>
<gene>
    <name evidence="2" type="ORF">GCM10025864_12100</name>
</gene>
<protein>
    <submittedName>
        <fullName evidence="2">Uncharacterized protein</fullName>
    </submittedName>
</protein>